<reference evidence="4" key="1">
    <citation type="journal article" date="2007" name="Nature">
        <title>The grapevine genome sequence suggests ancestral hexaploidization in major angiosperm phyla.</title>
        <authorList>
            <consortium name="The French-Italian Public Consortium for Grapevine Genome Characterization."/>
            <person name="Jaillon O."/>
            <person name="Aury J.-M."/>
            <person name="Noel B."/>
            <person name="Policriti A."/>
            <person name="Clepet C."/>
            <person name="Casagrande A."/>
            <person name="Choisne N."/>
            <person name="Aubourg S."/>
            <person name="Vitulo N."/>
            <person name="Jubin C."/>
            <person name="Vezzi A."/>
            <person name="Legeai F."/>
            <person name="Hugueney P."/>
            <person name="Dasilva C."/>
            <person name="Horner D."/>
            <person name="Mica E."/>
            <person name="Jublot D."/>
            <person name="Poulain J."/>
            <person name="Bruyere C."/>
            <person name="Billault A."/>
            <person name="Segurens B."/>
            <person name="Gouyvenoux M."/>
            <person name="Ugarte E."/>
            <person name="Cattonaro F."/>
            <person name="Anthouard V."/>
            <person name="Vico V."/>
            <person name="Del Fabbro C."/>
            <person name="Alaux M."/>
            <person name="Di Gaspero G."/>
            <person name="Dumas V."/>
            <person name="Felice N."/>
            <person name="Paillard S."/>
            <person name="Juman I."/>
            <person name="Moroldo M."/>
            <person name="Scalabrin S."/>
            <person name="Canaguier A."/>
            <person name="Le Clainche I."/>
            <person name="Malacrida G."/>
            <person name="Durand E."/>
            <person name="Pesole G."/>
            <person name="Laucou V."/>
            <person name="Chatelet P."/>
            <person name="Merdinoglu D."/>
            <person name="Delledonne M."/>
            <person name="Pezzotti M."/>
            <person name="Lecharny A."/>
            <person name="Scarpelli C."/>
            <person name="Artiguenave F."/>
            <person name="Pe M.E."/>
            <person name="Valle G."/>
            <person name="Morgante M."/>
            <person name="Caboche M."/>
            <person name="Adam-Blondon A.-F."/>
            <person name="Weissenbach J."/>
            <person name="Quetier F."/>
            <person name="Wincker P."/>
        </authorList>
    </citation>
    <scope>NUCLEOTIDE SEQUENCE [LARGE SCALE GENOMIC DNA]</scope>
    <source>
        <strain evidence="4">cv. Pinot noir / PN40024</strain>
    </source>
</reference>
<feature type="domain" description="PGG" evidence="2">
    <location>
        <begin position="50"/>
        <end position="112"/>
    </location>
</feature>
<accession>D7U6M1</accession>
<keyword evidence="1" id="KW-0472">Membrane</keyword>
<keyword evidence="4" id="KW-1185">Reference proteome</keyword>
<evidence type="ECO:0000313" key="4">
    <source>
        <dbReference type="Proteomes" id="UP000009183"/>
    </source>
</evidence>
<evidence type="ECO:0000313" key="3">
    <source>
        <dbReference type="EMBL" id="CBI38391.3"/>
    </source>
</evidence>
<gene>
    <name evidence="3" type="ORF">VIT_00s0193g00050</name>
</gene>
<dbReference type="PANTHER" id="PTHR24177">
    <property type="entry name" value="CASKIN"/>
    <property type="match status" value="1"/>
</dbReference>
<name>D7U6M1_VITVI</name>
<feature type="transmembrane region" description="Helical" evidence="1">
    <location>
        <begin position="93"/>
        <end position="115"/>
    </location>
</feature>
<dbReference type="Pfam" id="PF13962">
    <property type="entry name" value="PGG"/>
    <property type="match status" value="1"/>
</dbReference>
<proteinExistence type="predicted"/>
<dbReference type="InterPro" id="IPR026961">
    <property type="entry name" value="PGG_dom"/>
</dbReference>
<dbReference type="EMBL" id="FN596530">
    <property type="protein sequence ID" value="CBI38391.3"/>
    <property type="molecule type" value="Genomic_DNA"/>
</dbReference>
<feature type="transmembrane region" description="Helical" evidence="1">
    <location>
        <begin position="59"/>
        <end position="81"/>
    </location>
</feature>
<keyword evidence="1" id="KW-1133">Transmembrane helix</keyword>
<organism evidence="3 4">
    <name type="scientific">Vitis vinifera</name>
    <name type="common">Grape</name>
    <dbReference type="NCBI Taxonomy" id="29760"/>
    <lineage>
        <taxon>Eukaryota</taxon>
        <taxon>Viridiplantae</taxon>
        <taxon>Streptophyta</taxon>
        <taxon>Embryophyta</taxon>
        <taxon>Tracheophyta</taxon>
        <taxon>Spermatophyta</taxon>
        <taxon>Magnoliopsida</taxon>
        <taxon>eudicotyledons</taxon>
        <taxon>Gunneridae</taxon>
        <taxon>Pentapetalae</taxon>
        <taxon>rosids</taxon>
        <taxon>Vitales</taxon>
        <taxon>Vitaceae</taxon>
        <taxon>Viteae</taxon>
        <taxon>Vitis</taxon>
    </lineage>
</organism>
<dbReference type="HOGENOM" id="CLU_1646766_0_0_1"/>
<dbReference type="GO" id="GO:0016020">
    <property type="term" value="C:membrane"/>
    <property type="evidence" value="ECO:0000318"/>
    <property type="project" value="GO_Central"/>
</dbReference>
<sequence length="161" mass="18636">MLHMQWEVKWYQYVQNSLLPDFVVKNNRTGNSPDKIFQAEHRELEDESKQWLNSTSNSCSFIAALIATVAFASTASVPGGLQWQNNTSNPGSFIYFCNSTASCSFLFSDLLANILRHFHLQGRRQRFYYKLAEEIFIWFNISLYIHSSHVDLFLLGRLLDA</sequence>
<evidence type="ECO:0000256" key="1">
    <source>
        <dbReference type="SAM" id="Phobius"/>
    </source>
</evidence>
<protein>
    <recommendedName>
        <fullName evidence="2">PGG domain-containing protein</fullName>
    </recommendedName>
</protein>
<dbReference type="AlphaFoldDB" id="D7U6M1"/>
<evidence type="ECO:0000259" key="2">
    <source>
        <dbReference type="Pfam" id="PF13962"/>
    </source>
</evidence>
<dbReference type="Proteomes" id="UP000009183">
    <property type="component" value="Unassembled WGS sequence, unordered"/>
</dbReference>
<dbReference type="eggNOG" id="KOG0504">
    <property type="taxonomic scope" value="Eukaryota"/>
</dbReference>
<dbReference type="InParanoid" id="D7U6M1"/>
<keyword evidence="1" id="KW-0812">Transmembrane</keyword>
<dbReference type="PANTHER" id="PTHR24177:SF103">
    <property type="entry name" value="PGG DOMAIN-CONTAINING PROTEIN"/>
    <property type="match status" value="1"/>
</dbReference>
<dbReference type="PaxDb" id="29760-VIT_00s0193g00050.t01"/>